<proteinExistence type="predicted"/>
<accession>A0A6G1HGH6</accession>
<feature type="chain" id="PRO_5026139677" evidence="1">
    <location>
        <begin position="17"/>
        <end position="138"/>
    </location>
</feature>
<reference evidence="2" key="1">
    <citation type="journal article" date="2020" name="Stud. Mycol.">
        <title>101 Dothideomycetes genomes: a test case for predicting lifestyles and emergence of pathogens.</title>
        <authorList>
            <person name="Haridas S."/>
            <person name="Albert R."/>
            <person name="Binder M."/>
            <person name="Bloem J."/>
            <person name="Labutti K."/>
            <person name="Salamov A."/>
            <person name="Andreopoulos B."/>
            <person name="Baker S."/>
            <person name="Barry K."/>
            <person name="Bills G."/>
            <person name="Bluhm B."/>
            <person name="Cannon C."/>
            <person name="Castanera R."/>
            <person name="Culley D."/>
            <person name="Daum C."/>
            <person name="Ezra D."/>
            <person name="Gonzalez J."/>
            <person name="Henrissat B."/>
            <person name="Kuo A."/>
            <person name="Liang C."/>
            <person name="Lipzen A."/>
            <person name="Lutzoni F."/>
            <person name="Magnuson J."/>
            <person name="Mondo S."/>
            <person name="Nolan M."/>
            <person name="Ohm R."/>
            <person name="Pangilinan J."/>
            <person name="Park H.-J."/>
            <person name="Ramirez L."/>
            <person name="Alfaro M."/>
            <person name="Sun H."/>
            <person name="Tritt A."/>
            <person name="Yoshinaga Y."/>
            <person name="Zwiers L.-H."/>
            <person name="Turgeon B."/>
            <person name="Goodwin S."/>
            <person name="Spatafora J."/>
            <person name="Crous P."/>
            <person name="Grigoriev I."/>
        </authorList>
    </citation>
    <scope>NUCLEOTIDE SEQUENCE</scope>
    <source>
        <strain evidence="2">CBS 113979</strain>
    </source>
</reference>
<evidence type="ECO:0000256" key="1">
    <source>
        <dbReference type="SAM" id="SignalP"/>
    </source>
</evidence>
<evidence type="ECO:0000313" key="2">
    <source>
        <dbReference type="EMBL" id="KAF1992336.1"/>
    </source>
</evidence>
<name>A0A6G1HGH6_9PEZI</name>
<sequence length="138" mass="15037">MILLPVFLSLLATAFAIPTPSSSDSGTVDTSSKGGTYFCTATSFNGVCLHVMQPLRRCEALDADWQGKVNSFTSQRGFSCRLYDHPKCYILETIDINTSGIINKPGVEDLATVHDFGGKAEAVMCWRSDEEEPMGYGK</sequence>
<organism evidence="2 3">
    <name type="scientific">Aulographum hederae CBS 113979</name>
    <dbReference type="NCBI Taxonomy" id="1176131"/>
    <lineage>
        <taxon>Eukaryota</taxon>
        <taxon>Fungi</taxon>
        <taxon>Dikarya</taxon>
        <taxon>Ascomycota</taxon>
        <taxon>Pezizomycotina</taxon>
        <taxon>Dothideomycetes</taxon>
        <taxon>Pleosporomycetidae</taxon>
        <taxon>Aulographales</taxon>
        <taxon>Aulographaceae</taxon>
    </lineage>
</organism>
<dbReference type="AlphaFoldDB" id="A0A6G1HGH6"/>
<feature type="signal peptide" evidence="1">
    <location>
        <begin position="1"/>
        <end position="16"/>
    </location>
</feature>
<evidence type="ECO:0000313" key="3">
    <source>
        <dbReference type="Proteomes" id="UP000800041"/>
    </source>
</evidence>
<dbReference type="Proteomes" id="UP000800041">
    <property type="component" value="Unassembled WGS sequence"/>
</dbReference>
<gene>
    <name evidence="2" type="ORF">K402DRAFT_449703</name>
</gene>
<dbReference type="EMBL" id="ML977137">
    <property type="protein sequence ID" value="KAF1992336.1"/>
    <property type="molecule type" value="Genomic_DNA"/>
</dbReference>
<keyword evidence="1" id="KW-0732">Signal</keyword>
<keyword evidence="3" id="KW-1185">Reference proteome</keyword>
<protein>
    <submittedName>
        <fullName evidence="2">Uncharacterized protein</fullName>
    </submittedName>
</protein>